<name>E6X9C2_CELAD</name>
<feature type="signal peptide" evidence="2">
    <location>
        <begin position="1"/>
        <end position="24"/>
    </location>
</feature>
<feature type="compositionally biased region" description="Acidic residues" evidence="1">
    <location>
        <begin position="3414"/>
        <end position="3449"/>
    </location>
</feature>
<dbReference type="SUPFAM" id="SSF103647">
    <property type="entry name" value="TSP type-3 repeat"/>
    <property type="match status" value="4"/>
</dbReference>
<dbReference type="eggNOG" id="COG5384">
    <property type="taxonomic scope" value="Bacteria"/>
</dbReference>
<feature type="region of interest" description="Disordered" evidence="1">
    <location>
        <begin position="3680"/>
        <end position="3752"/>
    </location>
</feature>
<feature type="region of interest" description="Disordered" evidence="1">
    <location>
        <begin position="3874"/>
        <end position="3927"/>
    </location>
</feature>
<dbReference type="InterPro" id="IPR026341">
    <property type="entry name" value="T9SS_type_B"/>
</dbReference>
<feature type="compositionally biased region" description="Polar residues" evidence="1">
    <location>
        <begin position="3263"/>
        <end position="3278"/>
    </location>
</feature>
<feature type="region of interest" description="Disordered" evidence="1">
    <location>
        <begin position="4316"/>
        <end position="4346"/>
    </location>
</feature>
<dbReference type="HOGENOM" id="CLU_224253_0_0_10"/>
<dbReference type="GO" id="GO:0005509">
    <property type="term" value="F:calcium ion binding"/>
    <property type="evidence" value="ECO:0007669"/>
    <property type="project" value="InterPro"/>
</dbReference>
<feature type="region of interest" description="Disordered" evidence="1">
    <location>
        <begin position="4209"/>
        <end position="4286"/>
    </location>
</feature>
<feature type="compositionally biased region" description="Low complexity" evidence="1">
    <location>
        <begin position="4446"/>
        <end position="4455"/>
    </location>
</feature>
<dbReference type="NCBIfam" id="TIGR04131">
    <property type="entry name" value="Bac_Flav_CTERM"/>
    <property type="match status" value="1"/>
</dbReference>
<evidence type="ECO:0000313" key="3">
    <source>
        <dbReference type="EMBL" id="ADV47661.1"/>
    </source>
</evidence>
<feature type="compositionally biased region" description="Acidic residues" evidence="1">
    <location>
        <begin position="4474"/>
        <end position="4488"/>
    </location>
</feature>
<feature type="compositionally biased region" description="Acidic residues" evidence="1">
    <location>
        <begin position="2984"/>
        <end position="2996"/>
    </location>
</feature>
<dbReference type="STRING" id="688270.Celal_0317"/>
<accession>E6X9C2</accession>
<sequence>MKKALKTFLLPIAALLFFSINSNAQINSNRYTVNLTPENLATCGGVNNSLEEVFIRGNNPTCHDFSITFDLPPGVEYVAGTASITSQTDSFGNPITSATKIYTIGEGGTPSDPIFTILRDSDATWDNGDEVTFTFERSANCDAVAHSNSGGLFKDAHTINFQDINGANSDSDTEVTLSSYPLLAASLNISAIPTVNANVGDTYTRDITLAQGGNGCTEKFTYYVDIGEDVDDVYELYYLESPSNPILLTPESKVGQIWTYIIDLNAAFLNTTLNPVFNGNVGNGDNCFDNGEVIIFQESFRVDDCLDTAIVHNTYWGCSPGETCQAAESQTGSVNFGANVPEIAITKIGTTTPDLCQAVTYTVQIENTKLTAGSMALDVGINLGLGANTTPISTAASNTLWDFDYHGTRSVSNFRFGTNPTFNPDNRASTSFPTRGSGNTISIPPNFFSSDPDGPGGFDDLDNDGFYDDLPPGASTQLSFDFAIAPKDNCGTGTYNYMEWEHTYFDAYFKDQCKSDRLPERIDLNYFNIIRDYRSVTEVEAPTDIVNNEDFVIRIAPSIQANGNGTPLIGGQPLFSTGNNSTWSVTITVPTGMALQGSVPTGFTQSGNQITYTTTDISGPEYKEWVEFPLTFTCGPNGVQAIPYTTNYTATSGGNVCWSQDIHCGTVNIYTHCPGGCVGPAIEGFTARRLTAGWTDDTMTTKVILDDNTDGIKKYLAGDQMKITTTASINSISLDNLYFDLTYDTFSAAAGGSGIITLVDSKITIIDNSAGTSDSRAITTAPVLTTNGTTEHMLSFDLSDERDVISAAYLYEGDATNRDIVEVELTFEFSKDFKDIDYFELTNLRGEFFAFTDYPSNTALNRVGCDTWGDRAYYSRPRIYGSNQTRATSGCTPSNGWLYFQHNMAPSDMHTDEYRPLTNWTSTVVDIPEGARFTGNVTSAQFQGAYSTTSTDFIATESNGQVIITPGPNFKNKDQTALTQPRFYVEFIGTCESPASARYDYTINYDDFAYATPVSSSFTNTNTFNYTQPTFIIQSPLPTVNGDAYTVYFDTNISNTSPDAVDYNWLQVTSPVGINITSAFSVNAGAETPVNFYQSGDKTWIEAGSVASGATKSIRFKADFDDCQDLTVLVEHGWDCSGYPGYPNTSIDTSDFQGVGATCYQNSTSITLEPKGSQVQVAITNQPSMSQDLCTPFDIGVDVISAQLADLINPSLQFAIPGGAGGITIVTTNVTYPKGSTIATDTQAVTVTIENGIAKVNLLEHTGILALNGIKGNPAVNSINERTAHVDFEIQLECEFISNSKFTFKVFGEEPCGDIAAGNGSRIVSNAIQANGAVTPYNAISNIYLPGSPIQGCGVTDNINVVTTITDGTTGSSDFGKIILRSGLEYVDATFASADGATFNSIATVGDHQELILNYPPGISGGSTITFNFDFITTNDGICDDEAEVQIVNYVSVTGVTCATPSSTNNCPDFQVATGSSYEIMPLEKPILVGTANESFFSVDTGNNYEYHLALDIENTALVDADAGYAYSVYCADVNGDIDGAAIATGTIADVIPNSSTITDEIIFTTAGAACTGTNFIVEFLPSSTNCQCEAILIPVSVASGAPLDLDDDNDGIPDVIEVYNGDADGDGTLDYEDPDFCAATFDGINGWDCATMGLPDPDDDLDGDGTPNYYDTDFLTCGGLNANGICINFDTDGDGVPNQLDLDSDNDGITDLVEAGSGNIDADGNGVIDIITDIDKDGLADVVDNDTTDGPEGSAPCTPQNGCVQVNSTSNVFDTDGDGTTDDSGDFDGDGILNAYDLDSDNDGILDTVEAQTTSGFNTPGTIDPLTGIPAVGSDTDGIDPIDTDGDGNPDYLDLDADNDGITDTLEAGGEDIDGDGAVDGFVDADGNGVADSVDTTPLPDEDSDNDGILDRLDLDSDNDGITDTTEAGGMDGDGDGIIDTFMTDTDNDGLADSVDPVGPATPGTPIPNPDTDNDGLDDRIDLDSENDGIPDVIEAGGSDPDNDGRIGAGPIDDTDGDGLSDLVDPDDNTTTDFADGTGTPLPIDNFDSDSVPNHLDIDSDNDGITDTTEAGGLDVNGDGLVDGFDDTATTDGWDDATALSPLPIPNTDGTGGVNYLDIDADDDGIPDNVEAQPTAGYIAPADAEAANGLDTNYPVGLTPVSTDGDLIPDYLDSDSDNDGIDDVVEAGQDTITDPLADADNDGLNDAFDDTPGNDVNNDLDTGAIATDNVDDLDTAEVDFRSILDSDNDGIMDTVDIDDDNDGILDSVECASVNPSGKTVTPYANLLQIFSFTPTVTLNGNSTTSSLTTPFGTVIATITHSGNPIESINTSAVRPAGTFLDIKSNPNDDGFRGVNSGGSYTLTYDFDKPIDVFFFDAEASVSGENYSTSTNGNAFEIIDSKNINFATITGLGTKNINVAANNTTIADAPVILFVSKNTTQITFNISQLPGGKTGMGVGLFSSLCIDTDGDGIPDSIDLDSDNDGIPDSIEAGGTDTDGDGHIDYPIAGDPTSMTDINNDGLADEIADTPLPDEDSDGDGIEDRIDLDSDNDGIPDVTEAGGPDADNDGVIDTFATDTDRDGLADSVDPADATTPGTPLESPDTDDDGFDDRIDTDSDNDGIPDVTEAGGSDPDNDGVIGTGTIDDADGDGLSDIVDTDDNTSPTATDGPGTALPIDNFDGDANPNHLDIDADNDGVLDLVENGTGPLDTNNDGAIDSTDDVFLDANDNGQADATEGTAPLNTDTTGGANYVDIDADDDGIPDNVEAQTTAAYDAPDDAFDAEGLDTQYPGGITPADTDNDLIPDYLDPDSDDDGTPDVIEAGQGTLTDPLADADGDGLNDAFDDTPGTDVNNDLDTGAIATDNEDDLDTAEVDFRSILDRDQDGIMDIVDLDDDNDGISDLDEANGVDPSADDDGDGIVNYFDDAPADPLVGDVNGIVEPAFDFDGDGIPNHFDIDADNDGIFDVYEAGNDALDTNNDGVIDGVDDNFEDNDNDGQADSSETTSPINTDTTGNADFLDIDADDDGIPDNVEAQPTTGYVVPADAFDFNGVDTNYPNGLRPEYTDTDLTPDYLDTDSDDDGTPDAVEAGQGAITDPLADADGDGLNDAFDDTPGNDVNNDLDTGAIATDNVDDVDTAEVDFRSILDFDQDGIMDIVDLDDDNDGISDVDEANGVDPSADDDGDGIVNYLDDDPADPLVGDVNGTTEPAFDFDGDGIPNHFDIDADNDGIYDVYEAGNDALDTNNDGVIDGLDTGFEDNDNDGQADSSETTSPINTDMTGNADFLDIDADDDGIPDNVEAQPTTGYVVPANTFDVNGVDTNYPNGLRPEDTDTDLTPDYLDDDSDNDGISDMLEAGQGTLVDPLADADADGLNDAFDDTLGTDVNNDLDTGAIATDNEDDTDVAEVDFRSVLDFDQDGIPDTVDLDDDNDGISDLDEANGIDPSADDDNDGVPNHSDDDPADPLVGDVNGTTEPAFDFDGDGIPNHFDIDADNDGIFDVYEAGNDVLDTNNDGVIDGLDTGFEDNDNDGQADSSETTSPINTDTTGNADFLDIDADDDGIPDNVEAQPTTGYVVPANTFDVNGVDTNYPNGLRPEDTDTDLTPDYLDDDSDNDGISDVLEAGQGTLVDPLADADADGLNDAFDDTLGNDVNNDLDTGAIATDNEDDTDVAEVDFRSVLDFDGDGIPDTVDLDDDNDGISDLDEANGIDPSADDDNDGVPNHSDDDPADPLVGDVNGTTEPAFDFDGDGIPNHFDIDADNDGIVDVVEAGNGDLDTNNDGVIDGLDTGFADTDDNGQADDSEGTTPPNTDGTGEANFLDIDADDDGIPDNVEAQPTDTYTVPADAFDATGLDTNYPGGIEPEDTDMDGIPDYIDTDSDADGVSDALEAGQGTMTDPLADADGDGLNDAYDDTPGNDVNNDLNTGAIATDNEDDADLTQVDFRDILDFDKDGIPDYIDLDDDNDGISDVDEANGIDPSADDDNDGVPNHSDDDPNDPLIGNVNGTTEPAFDFDGDGIPNHFDIDADNDGIYDVYEAGNDALDTNNDGVIDGLDTGFEDNDNDGQADSSETTSPINTDTTGNADFLDIDADDDGIPDNVEAQTTAGYIVPANTFDVNGVDTNYPNGLRPEDTDTDLIPDYLDLDSEDDGISDMLEAGQGIMTNPLADADADGLNDAFDDTPGIIVNNDLNTGAIATDNEDDTDVAEVDFRSMLDSDEDGIPDTIDLDDDNDGISDLDEANGIDPSADDDNDGVPNHSDDDPNDPLIGNVNGTSEPAFDFDGDGIPNHFDIDADNDGIVDVVEAGNGALDTNGDGVIDANDTGFADANNDGQADSSEGTVPPNTDGTGEANFLDIDADDDGIPDNVEAQPTLAYVVPADAFDASGLDTNYPGGLVPEDTDGDGTPDYLDLDSEDDGVLDIDETDEGTFTGVDSDNDGLDNGFDRTPGNDVNNDLDTGADGTDNDDDATTPEVNFREIGDSDGDGVLDTQEEADGTDKNDPCDYVIENITLDFSGDYLVADCDGDGVLNGQELDDDTNPEDPCDYDEGSITVEQGGDYLISDCDEDGLTTSQELAIGTDPDVADTDGDTILDGQEITDGTDPLDPCDSIGGVPTLAAGCTPEVVDSGIAVTNEILTPDNDGINDFFRIENIESFPNNTVQIYNRWGVVVYEMAGYDNQSNVFRGISNGRVTISTDSELPVGVYFYVIKYVKDNENLSKAGYLYINR</sequence>
<evidence type="ECO:0000313" key="4">
    <source>
        <dbReference type="Proteomes" id="UP000008634"/>
    </source>
</evidence>
<organism evidence="3 4">
    <name type="scientific">Cellulophaga algicola (strain DSM 14237 / IC166 / ACAM 630)</name>
    <dbReference type="NCBI Taxonomy" id="688270"/>
    <lineage>
        <taxon>Bacteria</taxon>
        <taxon>Pseudomonadati</taxon>
        <taxon>Bacteroidota</taxon>
        <taxon>Flavobacteriia</taxon>
        <taxon>Flavobacteriales</taxon>
        <taxon>Flavobacteriaceae</taxon>
        <taxon>Cellulophaga</taxon>
    </lineage>
</organism>
<feature type="compositionally biased region" description="Acidic residues" evidence="1">
    <location>
        <begin position="3896"/>
        <end position="3908"/>
    </location>
</feature>
<dbReference type="EMBL" id="CP002453">
    <property type="protein sequence ID" value="ADV47661.1"/>
    <property type="molecule type" value="Genomic_DNA"/>
</dbReference>
<feature type="region of interest" description="Disordered" evidence="1">
    <location>
        <begin position="1887"/>
        <end position="2019"/>
    </location>
</feature>
<dbReference type="InterPro" id="IPR028974">
    <property type="entry name" value="TSP_type-3_rpt"/>
</dbReference>
<feature type="compositionally biased region" description="Acidic residues" evidence="1">
    <location>
        <begin position="3171"/>
        <end position="3194"/>
    </location>
</feature>
<feature type="region of interest" description="Disordered" evidence="1">
    <location>
        <begin position="3414"/>
        <end position="3482"/>
    </location>
</feature>
<dbReference type="PANTHER" id="PTHR10199:SF119">
    <property type="entry name" value="RE20510P"/>
    <property type="match status" value="1"/>
</dbReference>
<feature type="region of interest" description="Disordered" evidence="1">
    <location>
        <begin position="2475"/>
        <end position="2685"/>
    </location>
</feature>
<dbReference type="KEGG" id="cao:Celal_0317"/>
<dbReference type="PANTHER" id="PTHR10199">
    <property type="entry name" value="THROMBOSPONDIN"/>
    <property type="match status" value="1"/>
</dbReference>
<feature type="region of interest" description="Disordered" evidence="1">
    <location>
        <begin position="3171"/>
        <end position="3195"/>
    </location>
</feature>
<proteinExistence type="predicted"/>
<reference evidence="3 4" key="1">
    <citation type="journal article" date="2010" name="Stand. Genomic Sci.">
        <title>Complete genome sequence of Cellulophaga algicola type strain (IC166).</title>
        <authorList>
            <person name="Abt B."/>
            <person name="Lu M."/>
            <person name="Misra M."/>
            <person name="Han C."/>
            <person name="Nolan M."/>
            <person name="Lucas S."/>
            <person name="Hammon N."/>
            <person name="Deshpande S."/>
            <person name="Cheng J.F."/>
            <person name="Tapia R."/>
            <person name="Goodwin L."/>
            <person name="Pitluck S."/>
            <person name="Liolios K."/>
            <person name="Pagani I."/>
            <person name="Ivanova N."/>
            <person name="Mavromatis K."/>
            <person name="Ovchinikova G."/>
            <person name="Pati A."/>
            <person name="Chen A."/>
            <person name="Palaniappan K."/>
            <person name="Land M."/>
            <person name="Hauser L."/>
            <person name="Chang Y.J."/>
            <person name="Jeffries C.D."/>
            <person name="Detter J.C."/>
            <person name="Brambilla E."/>
            <person name="Rohde M."/>
            <person name="Tindall B.J."/>
            <person name="Goker M."/>
            <person name="Woyke T."/>
            <person name="Bristow J."/>
            <person name="Eisen J.A."/>
            <person name="Markowitz V."/>
            <person name="Hugenholtz P."/>
            <person name="Kyrpides N.C."/>
            <person name="Klenk H.P."/>
            <person name="Lapidus A."/>
        </authorList>
    </citation>
    <scope>NUCLEOTIDE SEQUENCE [LARGE SCALE GENOMIC DNA]</scope>
    <source>
        <strain evidence="4">DSM 14237 / IC166 / ACAM 630</strain>
    </source>
</reference>
<protein>
    <submittedName>
        <fullName evidence="3">Thrombospondin type 3 repeat-containing protein</fullName>
    </submittedName>
</protein>
<dbReference type="OrthoDB" id="9805017at2"/>
<gene>
    <name evidence="3" type="ordered locus">Celal_0317</name>
</gene>
<dbReference type="RefSeq" id="WP_013549156.1">
    <property type="nucleotide sequence ID" value="NC_014934.1"/>
</dbReference>
<dbReference type="Pfam" id="PF13585">
    <property type="entry name" value="CHU_C"/>
    <property type="match status" value="1"/>
</dbReference>
<feature type="region of interest" description="Disordered" evidence="1">
    <location>
        <begin position="4419"/>
        <end position="4495"/>
    </location>
</feature>
<dbReference type="Proteomes" id="UP000008634">
    <property type="component" value="Chromosome"/>
</dbReference>
<feature type="compositionally biased region" description="Polar residues" evidence="1">
    <location>
        <begin position="2997"/>
        <end position="3012"/>
    </location>
</feature>
<feature type="region of interest" description="Disordered" evidence="1">
    <location>
        <begin position="3508"/>
        <end position="3567"/>
    </location>
</feature>
<dbReference type="Gene3D" id="4.10.1080.10">
    <property type="entry name" value="TSP type-3 repeat"/>
    <property type="match status" value="7"/>
</dbReference>
<keyword evidence="2" id="KW-0732">Signal</keyword>
<feature type="compositionally biased region" description="Acidic residues" evidence="1">
    <location>
        <begin position="2645"/>
        <end position="2660"/>
    </location>
</feature>
<feature type="compositionally biased region" description="Acidic residues" evidence="1">
    <location>
        <begin position="3018"/>
        <end position="3027"/>
    </location>
</feature>
<feature type="compositionally biased region" description="Acidic residues" evidence="1">
    <location>
        <begin position="3789"/>
        <end position="3800"/>
    </location>
</feature>
<evidence type="ECO:0000256" key="2">
    <source>
        <dbReference type="SAM" id="SignalP"/>
    </source>
</evidence>
<feature type="compositionally biased region" description="Polar residues" evidence="1">
    <location>
        <begin position="4061"/>
        <end position="4076"/>
    </location>
</feature>
<feature type="region of interest" description="Disordered" evidence="1">
    <location>
        <begin position="4035"/>
        <end position="4080"/>
    </location>
</feature>
<feature type="compositionally biased region" description="Acidic residues" evidence="1">
    <location>
        <begin position="3550"/>
        <end position="3559"/>
    </location>
</feature>
<feature type="region of interest" description="Disordered" evidence="1">
    <location>
        <begin position="3251"/>
        <end position="3291"/>
    </location>
</feature>
<feature type="region of interest" description="Disordered" evidence="1">
    <location>
        <begin position="3954"/>
        <end position="4014"/>
    </location>
</feature>
<evidence type="ECO:0000256" key="1">
    <source>
        <dbReference type="SAM" id="MobiDB-lite"/>
    </source>
</evidence>
<feature type="region of interest" description="Disordered" evidence="1">
    <location>
        <begin position="2975"/>
        <end position="3028"/>
    </location>
</feature>
<feature type="compositionally biased region" description="Acidic residues" evidence="1">
    <location>
        <begin position="4210"/>
        <end position="4247"/>
    </location>
</feature>
<feature type="region of interest" description="Disordered" evidence="1">
    <location>
        <begin position="3769"/>
        <end position="3819"/>
    </location>
</feature>
<feature type="compositionally biased region" description="Acidic residues" evidence="1">
    <location>
        <begin position="3954"/>
        <end position="3981"/>
    </location>
</feature>
<feature type="compositionally biased region" description="Acidic residues" evidence="1">
    <location>
        <begin position="2475"/>
        <end position="2485"/>
    </location>
</feature>
<feature type="compositionally biased region" description="Polar residues" evidence="1">
    <location>
        <begin position="3529"/>
        <end position="3544"/>
    </location>
</feature>
<keyword evidence="4" id="KW-1185">Reference proteome</keyword>
<feature type="compositionally biased region" description="Acidic residues" evidence="1">
    <location>
        <begin position="2522"/>
        <end position="2540"/>
    </location>
</feature>
<feature type="compositionally biased region" description="Acidic residues" evidence="1">
    <location>
        <begin position="3680"/>
        <end position="3715"/>
    </location>
</feature>
<feature type="chain" id="PRO_5005674463" evidence="2">
    <location>
        <begin position="25"/>
        <end position="4720"/>
    </location>
</feature>
<feature type="compositionally biased region" description="Polar residues" evidence="1">
    <location>
        <begin position="4324"/>
        <end position="4341"/>
    </location>
</feature>